<feature type="binding site" evidence="7">
    <location>
        <position position="101"/>
    </location>
    <ligand>
        <name>S-adenosyl-L-methionine</name>
        <dbReference type="ChEBI" id="CHEBI:59789"/>
    </ligand>
</feature>
<proteinExistence type="inferred from homology"/>
<protein>
    <recommendedName>
        <fullName evidence="7">Ribosomal RNA small subunit methyltransferase H</fullName>
        <ecNumber evidence="7">2.1.1.199</ecNumber>
    </recommendedName>
    <alternativeName>
        <fullName evidence="7">16S rRNA m(4)C1402 methyltransferase</fullName>
    </alternativeName>
    <alternativeName>
        <fullName evidence="7">rRNA (cytosine-N(4)-)-methyltransferase RsmH</fullName>
    </alternativeName>
</protein>
<dbReference type="KEGG" id="alka:J0B03_02275"/>
<dbReference type="Gene3D" id="3.40.50.150">
    <property type="entry name" value="Vaccinia Virus protein VP39"/>
    <property type="match status" value="1"/>
</dbReference>
<evidence type="ECO:0000256" key="5">
    <source>
        <dbReference type="ARBA" id="ARBA00022679"/>
    </source>
</evidence>
<gene>
    <name evidence="7 8" type="primary">rsmH</name>
    <name evidence="8" type="ORF">J0B03_02275</name>
</gene>
<feature type="binding site" evidence="7">
    <location>
        <begin position="33"/>
        <end position="35"/>
    </location>
    <ligand>
        <name>S-adenosyl-L-methionine</name>
        <dbReference type="ChEBI" id="CHEBI:59789"/>
    </ligand>
</feature>
<comment type="similarity">
    <text evidence="1 7">Belongs to the methyltransferase superfamily. RsmH family.</text>
</comment>
<dbReference type="EMBL" id="CP071444">
    <property type="protein sequence ID" value="QSX08927.1"/>
    <property type="molecule type" value="Genomic_DNA"/>
</dbReference>
<dbReference type="PANTHER" id="PTHR11265">
    <property type="entry name" value="S-ADENOSYL-METHYLTRANSFERASE MRAW"/>
    <property type="match status" value="1"/>
</dbReference>
<dbReference type="NCBIfam" id="TIGR00006">
    <property type="entry name" value="16S rRNA (cytosine(1402)-N(4))-methyltransferase RsmH"/>
    <property type="match status" value="1"/>
</dbReference>
<feature type="binding site" evidence="7">
    <location>
        <position position="80"/>
    </location>
    <ligand>
        <name>S-adenosyl-L-methionine</name>
        <dbReference type="ChEBI" id="CHEBI:59789"/>
    </ligand>
</feature>
<name>A0A974XFJ6_9FIRM</name>
<keyword evidence="3 7" id="KW-0698">rRNA processing</keyword>
<evidence type="ECO:0000313" key="9">
    <source>
        <dbReference type="Proteomes" id="UP000663499"/>
    </source>
</evidence>
<dbReference type="GO" id="GO:0005737">
    <property type="term" value="C:cytoplasm"/>
    <property type="evidence" value="ECO:0007669"/>
    <property type="project" value="UniProtKB-SubCell"/>
</dbReference>
<dbReference type="AlphaFoldDB" id="A0A974XFJ6"/>
<dbReference type="EC" id="2.1.1.199" evidence="7"/>
<dbReference type="SUPFAM" id="SSF53335">
    <property type="entry name" value="S-adenosyl-L-methionine-dependent methyltransferases"/>
    <property type="match status" value="1"/>
</dbReference>
<dbReference type="FunFam" id="1.10.150.170:FF:000001">
    <property type="entry name" value="Ribosomal RNA small subunit methyltransferase H"/>
    <property type="match status" value="1"/>
</dbReference>
<dbReference type="SUPFAM" id="SSF81799">
    <property type="entry name" value="Putative methyltransferase TM0872, insert domain"/>
    <property type="match status" value="1"/>
</dbReference>
<dbReference type="InterPro" id="IPR002903">
    <property type="entry name" value="RsmH"/>
</dbReference>
<reference evidence="8" key="1">
    <citation type="submission" date="2021-03" db="EMBL/GenBank/DDBJ databases">
        <title>Alkalibacter marinus sp. nov., isolated from tidal flat sediment.</title>
        <authorList>
            <person name="Namirimu T."/>
            <person name="Yang J.-A."/>
            <person name="Yang S.-H."/>
            <person name="Kim Y.-J."/>
            <person name="Kwon K.K."/>
        </authorList>
    </citation>
    <scope>NUCLEOTIDE SEQUENCE</scope>
    <source>
        <strain evidence="8">ES005</strain>
    </source>
</reference>
<keyword evidence="6 7" id="KW-0949">S-adenosyl-L-methionine</keyword>
<keyword evidence="5 7" id="KW-0808">Transferase</keyword>
<dbReference type="Gene3D" id="1.10.150.170">
    <property type="entry name" value="Putative methyltransferase TM0872, insert domain"/>
    <property type="match status" value="1"/>
</dbReference>
<evidence type="ECO:0000256" key="7">
    <source>
        <dbReference type="HAMAP-Rule" id="MF_01007"/>
    </source>
</evidence>
<evidence type="ECO:0000256" key="3">
    <source>
        <dbReference type="ARBA" id="ARBA00022552"/>
    </source>
</evidence>
<dbReference type="GO" id="GO:0071424">
    <property type="term" value="F:rRNA (cytosine-N4-)-methyltransferase activity"/>
    <property type="evidence" value="ECO:0007669"/>
    <property type="project" value="UniProtKB-UniRule"/>
</dbReference>
<evidence type="ECO:0000313" key="8">
    <source>
        <dbReference type="EMBL" id="QSX08927.1"/>
    </source>
</evidence>
<sequence>MDLKHESVLLDECLEGLDIKADGVYIDGTLGGGGHSLAICSKLGKEGVLIGIDQDAYALERAKQRLLGVTCKTVFVRDNFRNMAAIVEQHAPDKVDGILLDLGVSSFQLDDVDRGFSYHNTAKLDMRMDDRQRITAYHVVNEYDLASLEKVIRQYGEEKFAKRIASFIVEARSKKPIDTTTQLAEIIKSAIPAKFRRVGPHPARRTFQAIRIEVNQELEILEQTVEDAVKSLKTGGRLAIITFHSLEDRIIKNKYKSLQNPCTCPPDFPVCRCGKEATIKIITRKPIVAGQEELESNARARSAKLRIAEKI</sequence>
<comment type="function">
    <text evidence="7">Specifically methylates the N4 position of cytidine in position 1402 (C1402) of 16S rRNA.</text>
</comment>
<keyword evidence="2 7" id="KW-0963">Cytoplasm</keyword>
<feature type="binding site" evidence="7">
    <location>
        <position position="108"/>
    </location>
    <ligand>
        <name>S-adenosyl-L-methionine</name>
        <dbReference type="ChEBI" id="CHEBI:59789"/>
    </ligand>
</feature>
<comment type="subcellular location">
    <subcellularLocation>
        <location evidence="7">Cytoplasm</location>
    </subcellularLocation>
</comment>
<evidence type="ECO:0000256" key="1">
    <source>
        <dbReference type="ARBA" id="ARBA00010396"/>
    </source>
</evidence>
<dbReference type="GO" id="GO:0070475">
    <property type="term" value="P:rRNA base methylation"/>
    <property type="evidence" value="ECO:0007669"/>
    <property type="project" value="UniProtKB-UniRule"/>
</dbReference>
<dbReference type="RefSeq" id="WP_207300268.1">
    <property type="nucleotide sequence ID" value="NZ_CP071444.1"/>
</dbReference>
<comment type="catalytic activity">
    <reaction evidence="7">
        <text>cytidine(1402) in 16S rRNA + S-adenosyl-L-methionine = N(4)-methylcytidine(1402) in 16S rRNA + S-adenosyl-L-homocysteine + H(+)</text>
        <dbReference type="Rhea" id="RHEA:42928"/>
        <dbReference type="Rhea" id="RHEA-COMP:10286"/>
        <dbReference type="Rhea" id="RHEA-COMP:10287"/>
        <dbReference type="ChEBI" id="CHEBI:15378"/>
        <dbReference type="ChEBI" id="CHEBI:57856"/>
        <dbReference type="ChEBI" id="CHEBI:59789"/>
        <dbReference type="ChEBI" id="CHEBI:74506"/>
        <dbReference type="ChEBI" id="CHEBI:82748"/>
        <dbReference type="EC" id="2.1.1.199"/>
    </reaction>
</comment>
<evidence type="ECO:0000256" key="6">
    <source>
        <dbReference type="ARBA" id="ARBA00022691"/>
    </source>
</evidence>
<dbReference type="HAMAP" id="MF_01007">
    <property type="entry name" value="16SrRNA_methyltr_H"/>
    <property type="match status" value="1"/>
</dbReference>
<organism evidence="8 9">
    <name type="scientific">Alkalibacter rhizosphaerae</name>
    <dbReference type="NCBI Taxonomy" id="2815577"/>
    <lineage>
        <taxon>Bacteria</taxon>
        <taxon>Bacillati</taxon>
        <taxon>Bacillota</taxon>
        <taxon>Clostridia</taxon>
        <taxon>Eubacteriales</taxon>
        <taxon>Eubacteriaceae</taxon>
        <taxon>Alkalibacter</taxon>
    </lineage>
</organism>
<evidence type="ECO:0000256" key="2">
    <source>
        <dbReference type="ARBA" id="ARBA00022490"/>
    </source>
</evidence>
<dbReference type="Pfam" id="PF01795">
    <property type="entry name" value="Methyltransf_5"/>
    <property type="match status" value="1"/>
</dbReference>
<dbReference type="Proteomes" id="UP000663499">
    <property type="component" value="Chromosome"/>
</dbReference>
<dbReference type="PIRSF" id="PIRSF004486">
    <property type="entry name" value="MraW"/>
    <property type="match status" value="1"/>
</dbReference>
<dbReference type="InterPro" id="IPR029063">
    <property type="entry name" value="SAM-dependent_MTases_sf"/>
</dbReference>
<dbReference type="PANTHER" id="PTHR11265:SF0">
    <property type="entry name" value="12S RRNA N4-METHYLCYTIDINE METHYLTRANSFERASE"/>
    <property type="match status" value="1"/>
</dbReference>
<dbReference type="InterPro" id="IPR023397">
    <property type="entry name" value="SAM-dep_MeTrfase_MraW_recog"/>
</dbReference>
<keyword evidence="4 7" id="KW-0489">Methyltransferase</keyword>
<feature type="binding site" evidence="7">
    <location>
        <position position="53"/>
    </location>
    <ligand>
        <name>S-adenosyl-L-methionine</name>
        <dbReference type="ChEBI" id="CHEBI:59789"/>
    </ligand>
</feature>
<evidence type="ECO:0000256" key="4">
    <source>
        <dbReference type="ARBA" id="ARBA00022603"/>
    </source>
</evidence>
<keyword evidence="9" id="KW-1185">Reference proteome</keyword>
<accession>A0A974XFJ6</accession>